<evidence type="ECO:0000256" key="3">
    <source>
        <dbReference type="SAM" id="Phobius"/>
    </source>
</evidence>
<keyword evidence="2 5" id="KW-0808">Transferase</keyword>
<dbReference type="InterPro" id="IPR001173">
    <property type="entry name" value="Glyco_trans_2-like"/>
</dbReference>
<keyword evidence="1" id="KW-0328">Glycosyltransferase</keyword>
<keyword evidence="3" id="KW-0812">Transmembrane</keyword>
<dbReference type="PANTHER" id="PTHR22916:SF51">
    <property type="entry name" value="GLYCOSYLTRANSFERASE EPSH-RELATED"/>
    <property type="match status" value="1"/>
</dbReference>
<dbReference type="InterPro" id="IPR029044">
    <property type="entry name" value="Nucleotide-diphossugar_trans"/>
</dbReference>
<keyword evidence="3" id="KW-0472">Membrane</keyword>
<organism evidence="5 6">
    <name type="scientific">Variimorphobacter saccharofermentans</name>
    <dbReference type="NCBI Taxonomy" id="2755051"/>
    <lineage>
        <taxon>Bacteria</taxon>
        <taxon>Bacillati</taxon>
        <taxon>Bacillota</taxon>
        <taxon>Clostridia</taxon>
        <taxon>Lachnospirales</taxon>
        <taxon>Lachnospiraceae</taxon>
        <taxon>Variimorphobacter</taxon>
    </lineage>
</organism>
<dbReference type="Gene3D" id="3.90.550.10">
    <property type="entry name" value="Spore Coat Polysaccharide Biosynthesis Protein SpsA, Chain A"/>
    <property type="match status" value="1"/>
</dbReference>
<keyword evidence="6" id="KW-1185">Reference proteome</keyword>
<dbReference type="Proteomes" id="UP000574276">
    <property type="component" value="Unassembled WGS sequence"/>
</dbReference>
<dbReference type="EMBL" id="JACEGA010000001">
    <property type="protein sequence ID" value="MBB2184073.1"/>
    <property type="molecule type" value="Genomic_DNA"/>
</dbReference>
<sequence length="354" mass="41854">MISVIVPVYNTERYLRLCINSLLRQTYQDIEIILINDGSTDSSGSICDEYAALDQRIRVFHKQNGGVSSARNCGIEAARGEYIAFVDSDDYVEPGMLSAMYHKITEEDVDLVICGYTKVLDTCSILHYCDDSYLSGGADICRFILHCRSWCLFASIWNKLYRRDLIRKLFHQNISLGEDMIFNLDYLENCQTVSCIPQCYYYYRQNQNNSLTRNQYQDDFFAICVYKYERLYQFCKKYNADNRWDDRMIHKRFLEYTIIYLSRLVSVENISITDKLKKLNEVCHNRQLQEAITLTSGLTRRYRLLVILLRYRLSLLLLAIIEAWYLFKKIKGRWNKSGHKNQRDSRYIQDRKAS</sequence>
<keyword evidence="3" id="KW-1133">Transmembrane helix</keyword>
<evidence type="ECO:0000313" key="5">
    <source>
        <dbReference type="EMBL" id="MBB2184073.1"/>
    </source>
</evidence>
<feature type="domain" description="Glycosyltransferase 2-like" evidence="4">
    <location>
        <begin position="3"/>
        <end position="130"/>
    </location>
</feature>
<proteinExistence type="predicted"/>
<dbReference type="GO" id="GO:0016757">
    <property type="term" value="F:glycosyltransferase activity"/>
    <property type="evidence" value="ECO:0007669"/>
    <property type="project" value="UniProtKB-KW"/>
</dbReference>
<evidence type="ECO:0000313" key="6">
    <source>
        <dbReference type="Proteomes" id="UP000574276"/>
    </source>
</evidence>
<evidence type="ECO:0000256" key="2">
    <source>
        <dbReference type="ARBA" id="ARBA00022679"/>
    </source>
</evidence>
<comment type="caution">
    <text evidence="5">The sequence shown here is derived from an EMBL/GenBank/DDBJ whole genome shotgun (WGS) entry which is preliminary data.</text>
</comment>
<feature type="transmembrane region" description="Helical" evidence="3">
    <location>
        <begin position="304"/>
        <end position="327"/>
    </location>
</feature>
<name>A0A839K2D0_9FIRM</name>
<dbReference type="CDD" id="cd00761">
    <property type="entry name" value="Glyco_tranf_GTA_type"/>
    <property type="match status" value="1"/>
</dbReference>
<dbReference type="RefSeq" id="WP_228353670.1">
    <property type="nucleotide sequence ID" value="NZ_JACEGA010000001.1"/>
</dbReference>
<dbReference type="Pfam" id="PF00535">
    <property type="entry name" value="Glycos_transf_2"/>
    <property type="match status" value="1"/>
</dbReference>
<reference evidence="5 6" key="1">
    <citation type="submission" date="2020-07" db="EMBL/GenBank/DDBJ databases">
        <title>Characterization and genome sequencing of isolate MD1, a novel member within the family Lachnospiraceae.</title>
        <authorList>
            <person name="Rettenmaier R."/>
            <person name="Di Bello L."/>
            <person name="Zinser C."/>
            <person name="Scheitz K."/>
            <person name="Liebl W."/>
            <person name="Zverlov V."/>
        </authorList>
    </citation>
    <scope>NUCLEOTIDE SEQUENCE [LARGE SCALE GENOMIC DNA]</scope>
    <source>
        <strain evidence="5 6">MD1</strain>
    </source>
</reference>
<gene>
    <name evidence="5" type="ORF">H0486_14425</name>
</gene>
<evidence type="ECO:0000259" key="4">
    <source>
        <dbReference type="Pfam" id="PF00535"/>
    </source>
</evidence>
<accession>A0A839K2D0</accession>
<dbReference type="AlphaFoldDB" id="A0A839K2D0"/>
<dbReference type="PANTHER" id="PTHR22916">
    <property type="entry name" value="GLYCOSYLTRANSFERASE"/>
    <property type="match status" value="1"/>
</dbReference>
<protein>
    <submittedName>
        <fullName evidence="5">Glycosyltransferase</fullName>
    </submittedName>
</protein>
<evidence type="ECO:0000256" key="1">
    <source>
        <dbReference type="ARBA" id="ARBA00022676"/>
    </source>
</evidence>
<dbReference type="SUPFAM" id="SSF53448">
    <property type="entry name" value="Nucleotide-diphospho-sugar transferases"/>
    <property type="match status" value="1"/>
</dbReference>